<evidence type="ECO:0000256" key="1">
    <source>
        <dbReference type="SAM" id="MobiDB-lite"/>
    </source>
</evidence>
<gene>
    <name evidence="2" type="ORF">FHS48_002536</name>
</gene>
<evidence type="ECO:0000313" key="2">
    <source>
        <dbReference type="EMBL" id="MBB6211101.1"/>
    </source>
</evidence>
<evidence type="ECO:0008006" key="4">
    <source>
        <dbReference type="Google" id="ProtNLM"/>
    </source>
</evidence>
<evidence type="ECO:0000313" key="3">
    <source>
        <dbReference type="Proteomes" id="UP000544872"/>
    </source>
</evidence>
<comment type="caution">
    <text evidence="2">The sequence shown here is derived from an EMBL/GenBank/DDBJ whole genome shotgun (WGS) entry which is preliminary data.</text>
</comment>
<sequence>MVTLVIETEETLTSSVGLAGGTLPVRREDGAVQLPLVLPRQEKARWCWAAIGAGLARFLSGREISQSTLATLTDDPGAPRSPPGSPPGSPEKSLHGLPPVSLSEADTGQDGTADGCNRPLDRVLDHLGLLAHWSPGKPRFERLMFEINRGLPVPLRIEWFGGDAHFVLVTGYHPGDRSLLIDDSLHGPSRCPYDRFPREYRQGGVWTDTIWTRIHGDPSHGHL</sequence>
<proteinExistence type="predicted"/>
<keyword evidence="3" id="KW-1185">Reference proteome</keyword>
<accession>A0A7W9ZGJ5</accession>
<dbReference type="Proteomes" id="UP000544872">
    <property type="component" value="Unassembled WGS sequence"/>
</dbReference>
<organism evidence="2 3">
    <name type="scientific">Novispirillum itersonii</name>
    <name type="common">Aquaspirillum itersonii</name>
    <dbReference type="NCBI Taxonomy" id="189"/>
    <lineage>
        <taxon>Bacteria</taxon>
        <taxon>Pseudomonadati</taxon>
        <taxon>Pseudomonadota</taxon>
        <taxon>Alphaproteobacteria</taxon>
        <taxon>Rhodospirillales</taxon>
        <taxon>Novispirillaceae</taxon>
        <taxon>Novispirillum</taxon>
    </lineage>
</organism>
<dbReference type="AlphaFoldDB" id="A0A7W9ZGJ5"/>
<dbReference type="RefSeq" id="WP_184263918.1">
    <property type="nucleotide sequence ID" value="NZ_JACIIX010000009.1"/>
</dbReference>
<feature type="compositionally biased region" description="Pro residues" evidence="1">
    <location>
        <begin position="79"/>
        <end position="89"/>
    </location>
</feature>
<name>A0A7W9ZGJ5_NOVIT</name>
<reference evidence="2 3" key="1">
    <citation type="submission" date="2020-08" db="EMBL/GenBank/DDBJ databases">
        <title>Genomic Encyclopedia of Type Strains, Phase IV (KMG-IV): sequencing the most valuable type-strain genomes for metagenomic binning, comparative biology and taxonomic classification.</title>
        <authorList>
            <person name="Goeker M."/>
        </authorList>
    </citation>
    <scope>NUCLEOTIDE SEQUENCE [LARGE SCALE GENOMIC DNA]</scope>
    <source>
        <strain evidence="2 3">DSM 11590</strain>
    </source>
</reference>
<dbReference type="EMBL" id="JACIIX010000009">
    <property type="protein sequence ID" value="MBB6211101.1"/>
    <property type="molecule type" value="Genomic_DNA"/>
</dbReference>
<feature type="region of interest" description="Disordered" evidence="1">
    <location>
        <begin position="69"/>
        <end position="117"/>
    </location>
</feature>
<protein>
    <recommendedName>
        <fullName evidence="4">Peptidase C39-like domain-containing protein</fullName>
    </recommendedName>
</protein>